<dbReference type="PANTHER" id="PTHR30106:SF2">
    <property type="entry name" value="UPF0324 INNER MEMBRANE PROTEIN YEIH"/>
    <property type="match status" value="1"/>
</dbReference>
<dbReference type="InterPro" id="IPR004630">
    <property type="entry name" value="UPF0324_YeiH-like"/>
</dbReference>
<keyword evidence="3" id="KW-1003">Cell membrane</keyword>
<sequence>MSAPSLADTSAQPLRHSVGWVYGVLLCVLLAWLAGILAQQSAMQKAGISVLPLAIVLGMIIGNLAPAPLRLVDAGIQFAKGRCLRLGIILFGFHLTWFELLAVGVGGLALAVTMLSMAFLVTVYVGTRYLGMERDTCILIGAGSAICGAAAVLATEPVVKGRSDQVAVAVATVVLFGTLAMFVYPALYPYLGLSEVAYGRYAGATIHEVAQVVVAGAAVGQAALHAAVIEKMLRVLLLAPFLLLLSAYLLRRPDSAAASQDAKRLVIPWFALGFVAMAGVNSLAWLPEPAVAGILKLDAFLLAMAMTALGLSTRLRDVLRAGWRPLLLAAMTALMLLGVGYVLTRWWVA</sequence>
<evidence type="ECO:0000256" key="1">
    <source>
        <dbReference type="ARBA" id="ARBA00004651"/>
    </source>
</evidence>
<feature type="transmembrane region" description="Helical" evidence="7">
    <location>
        <begin position="323"/>
        <end position="343"/>
    </location>
</feature>
<dbReference type="EMBL" id="JACDXW010000002">
    <property type="protein sequence ID" value="MCB5363083.1"/>
    <property type="molecule type" value="Genomic_DNA"/>
</dbReference>
<feature type="transmembrane region" description="Helical" evidence="7">
    <location>
        <begin position="50"/>
        <end position="69"/>
    </location>
</feature>
<feature type="transmembrane region" description="Helical" evidence="7">
    <location>
        <begin position="20"/>
        <end position="38"/>
    </location>
</feature>
<feature type="transmembrane region" description="Helical" evidence="7">
    <location>
        <begin position="100"/>
        <end position="125"/>
    </location>
</feature>
<proteinExistence type="inferred from homology"/>
<keyword evidence="4 7" id="KW-0812">Transmembrane</keyword>
<keyword evidence="5 7" id="KW-1133">Transmembrane helix</keyword>
<dbReference type="Proteomes" id="UP000776983">
    <property type="component" value="Unassembled WGS sequence"/>
</dbReference>
<protein>
    <submittedName>
        <fullName evidence="8">Sulfate exporter family transporter</fullName>
    </submittedName>
</protein>
<evidence type="ECO:0000256" key="5">
    <source>
        <dbReference type="ARBA" id="ARBA00022989"/>
    </source>
</evidence>
<dbReference type="NCBIfam" id="TIGR00698">
    <property type="entry name" value="YeiH family putative sulfate export transporter"/>
    <property type="match status" value="1"/>
</dbReference>
<evidence type="ECO:0000313" key="8">
    <source>
        <dbReference type="EMBL" id="MCB5363083.1"/>
    </source>
</evidence>
<comment type="similarity">
    <text evidence="2">Belongs to the UPF0324 family.</text>
</comment>
<feature type="transmembrane region" description="Helical" evidence="7">
    <location>
        <begin position="290"/>
        <end position="311"/>
    </location>
</feature>
<feature type="transmembrane region" description="Helical" evidence="7">
    <location>
        <begin position="209"/>
        <end position="227"/>
    </location>
</feature>
<evidence type="ECO:0000256" key="6">
    <source>
        <dbReference type="ARBA" id="ARBA00023136"/>
    </source>
</evidence>
<dbReference type="RefSeq" id="WP_226953323.1">
    <property type="nucleotide sequence ID" value="NZ_JACDXW010000002.1"/>
</dbReference>
<comment type="subcellular location">
    <subcellularLocation>
        <location evidence="1">Cell membrane</location>
        <topology evidence="1">Multi-pass membrane protein</topology>
    </subcellularLocation>
</comment>
<feature type="transmembrane region" description="Helical" evidence="7">
    <location>
        <begin position="233"/>
        <end position="250"/>
    </location>
</feature>
<dbReference type="InterPro" id="IPR018383">
    <property type="entry name" value="UPF0324_pro"/>
</dbReference>
<name>A0ABS8CAP6_9BURK</name>
<feature type="transmembrane region" description="Helical" evidence="7">
    <location>
        <begin position="137"/>
        <end position="154"/>
    </location>
</feature>
<feature type="transmembrane region" description="Helical" evidence="7">
    <location>
        <begin position="262"/>
        <end position="284"/>
    </location>
</feature>
<keyword evidence="9" id="KW-1185">Reference proteome</keyword>
<evidence type="ECO:0000256" key="7">
    <source>
        <dbReference type="SAM" id="Phobius"/>
    </source>
</evidence>
<comment type="caution">
    <text evidence="8">The sequence shown here is derived from an EMBL/GenBank/DDBJ whole genome shotgun (WGS) entry which is preliminary data.</text>
</comment>
<reference evidence="8 9" key="1">
    <citation type="submission" date="2020-07" db="EMBL/GenBank/DDBJ databases">
        <title>Pusillimonas sp. nov., isolated from poultry manure in Taiwan.</title>
        <authorList>
            <person name="Lin S.-Y."/>
            <person name="Tang Y.-S."/>
            <person name="Young C.-C."/>
        </authorList>
    </citation>
    <scope>NUCLEOTIDE SEQUENCE [LARGE SCALE GENOMIC DNA]</scope>
    <source>
        <strain evidence="8 9">CC-YST705</strain>
    </source>
</reference>
<evidence type="ECO:0000256" key="4">
    <source>
        <dbReference type="ARBA" id="ARBA00022692"/>
    </source>
</evidence>
<evidence type="ECO:0000256" key="2">
    <source>
        <dbReference type="ARBA" id="ARBA00007977"/>
    </source>
</evidence>
<gene>
    <name evidence="8" type="ORF">H0484_04850</name>
</gene>
<keyword evidence="6 7" id="KW-0472">Membrane</keyword>
<accession>A0ABS8CAP6</accession>
<organism evidence="8 9">
    <name type="scientific">Mesopusillimonas faecipullorum</name>
    <dbReference type="NCBI Taxonomy" id="2755040"/>
    <lineage>
        <taxon>Bacteria</taxon>
        <taxon>Pseudomonadati</taxon>
        <taxon>Pseudomonadota</taxon>
        <taxon>Betaproteobacteria</taxon>
        <taxon>Burkholderiales</taxon>
        <taxon>Alcaligenaceae</taxon>
        <taxon>Mesopusillimonas</taxon>
    </lineage>
</organism>
<evidence type="ECO:0000256" key="3">
    <source>
        <dbReference type="ARBA" id="ARBA00022475"/>
    </source>
</evidence>
<evidence type="ECO:0000313" key="9">
    <source>
        <dbReference type="Proteomes" id="UP000776983"/>
    </source>
</evidence>
<feature type="transmembrane region" description="Helical" evidence="7">
    <location>
        <begin position="166"/>
        <end position="188"/>
    </location>
</feature>
<dbReference type="Pfam" id="PF03601">
    <property type="entry name" value="Cons_hypoth698"/>
    <property type="match status" value="1"/>
</dbReference>
<dbReference type="PANTHER" id="PTHR30106">
    <property type="entry name" value="INNER MEMBRANE PROTEIN YEIH-RELATED"/>
    <property type="match status" value="1"/>
</dbReference>